<keyword evidence="4" id="KW-0804">Transcription</keyword>
<keyword evidence="2" id="KW-0805">Transcription regulation</keyword>
<dbReference type="PROSITE" id="PS50110">
    <property type="entry name" value="RESPONSE_REGULATORY"/>
    <property type="match status" value="1"/>
</dbReference>
<dbReference type="EMBL" id="JAGGLL010000004">
    <property type="protein sequence ID" value="MBP2021042.1"/>
    <property type="molecule type" value="Genomic_DNA"/>
</dbReference>
<dbReference type="SMART" id="SM00448">
    <property type="entry name" value="REC"/>
    <property type="match status" value="1"/>
</dbReference>
<feature type="modified residue" description="4-aspartylphosphate" evidence="6">
    <location>
        <position position="53"/>
    </location>
</feature>
<dbReference type="Gene3D" id="3.40.50.2300">
    <property type="match status" value="1"/>
</dbReference>
<dbReference type="InterPro" id="IPR011006">
    <property type="entry name" value="CheY-like_superfamily"/>
</dbReference>
<dbReference type="SUPFAM" id="SSF52172">
    <property type="entry name" value="CheY-like"/>
    <property type="match status" value="1"/>
</dbReference>
<dbReference type="InterPro" id="IPR039420">
    <property type="entry name" value="WalR-like"/>
</dbReference>
<evidence type="ECO:0000256" key="5">
    <source>
        <dbReference type="ARBA" id="ARBA00024867"/>
    </source>
</evidence>
<dbReference type="Pfam" id="PF00072">
    <property type="entry name" value="Response_reg"/>
    <property type="match status" value="1"/>
</dbReference>
<evidence type="ECO:0000259" key="9">
    <source>
        <dbReference type="PROSITE" id="PS51755"/>
    </source>
</evidence>
<dbReference type="Pfam" id="PF00486">
    <property type="entry name" value="Trans_reg_C"/>
    <property type="match status" value="1"/>
</dbReference>
<dbReference type="InterPro" id="IPR016032">
    <property type="entry name" value="Sig_transdc_resp-reg_C-effctor"/>
</dbReference>
<name>A0ABS4JZT2_9CLOT</name>
<dbReference type="CDD" id="cd00383">
    <property type="entry name" value="trans_reg_C"/>
    <property type="match status" value="1"/>
</dbReference>
<comment type="caution">
    <text evidence="10">The sequence shown here is derived from an EMBL/GenBank/DDBJ whole genome shotgun (WGS) entry which is preliminary data.</text>
</comment>
<evidence type="ECO:0000259" key="8">
    <source>
        <dbReference type="PROSITE" id="PS50110"/>
    </source>
</evidence>
<feature type="DNA-binding region" description="OmpR/PhoB-type" evidence="7">
    <location>
        <begin position="129"/>
        <end position="231"/>
    </location>
</feature>
<feature type="domain" description="OmpR/PhoB-type" evidence="9">
    <location>
        <begin position="129"/>
        <end position="231"/>
    </location>
</feature>
<dbReference type="PANTHER" id="PTHR48111:SF73">
    <property type="entry name" value="ALKALINE PHOSPHATASE SYNTHESIS TRANSCRIPTIONAL REGULATORY PROTEIN PHOP"/>
    <property type="match status" value="1"/>
</dbReference>
<evidence type="ECO:0000313" key="10">
    <source>
        <dbReference type="EMBL" id="MBP2021042.1"/>
    </source>
</evidence>
<keyword evidence="3 7" id="KW-0238">DNA-binding</keyword>
<evidence type="ECO:0000256" key="2">
    <source>
        <dbReference type="ARBA" id="ARBA00023015"/>
    </source>
</evidence>
<keyword evidence="6" id="KW-0597">Phosphoprotein</keyword>
<evidence type="ECO:0000256" key="6">
    <source>
        <dbReference type="PROSITE-ProRule" id="PRU00169"/>
    </source>
</evidence>
<keyword evidence="11" id="KW-1185">Reference proteome</keyword>
<dbReference type="Proteomes" id="UP001519308">
    <property type="component" value="Unassembled WGS sequence"/>
</dbReference>
<dbReference type="InterPro" id="IPR001867">
    <property type="entry name" value="OmpR/PhoB-type_DNA-bd"/>
</dbReference>
<dbReference type="PANTHER" id="PTHR48111">
    <property type="entry name" value="REGULATOR OF RPOS"/>
    <property type="match status" value="1"/>
</dbReference>
<reference evidence="10 11" key="1">
    <citation type="submission" date="2021-03" db="EMBL/GenBank/DDBJ databases">
        <title>Genomic Encyclopedia of Type Strains, Phase IV (KMG-IV): sequencing the most valuable type-strain genomes for metagenomic binning, comparative biology and taxonomic classification.</title>
        <authorList>
            <person name="Goeker M."/>
        </authorList>
    </citation>
    <scope>NUCLEOTIDE SEQUENCE [LARGE SCALE GENOMIC DNA]</scope>
    <source>
        <strain evidence="10 11">DSM 28650</strain>
    </source>
</reference>
<dbReference type="InterPro" id="IPR036388">
    <property type="entry name" value="WH-like_DNA-bd_sf"/>
</dbReference>
<dbReference type="SUPFAM" id="SSF46894">
    <property type="entry name" value="C-terminal effector domain of the bipartite response regulators"/>
    <property type="match status" value="1"/>
</dbReference>
<dbReference type="PROSITE" id="PS51755">
    <property type="entry name" value="OMPR_PHOB"/>
    <property type="match status" value="1"/>
</dbReference>
<feature type="domain" description="Response regulatory" evidence="8">
    <location>
        <begin position="4"/>
        <end position="120"/>
    </location>
</feature>
<accession>A0ABS4JZT2</accession>
<evidence type="ECO:0000256" key="3">
    <source>
        <dbReference type="ARBA" id="ARBA00023125"/>
    </source>
</evidence>
<dbReference type="Gene3D" id="1.10.10.10">
    <property type="entry name" value="Winged helix-like DNA-binding domain superfamily/Winged helix DNA-binding domain"/>
    <property type="match status" value="1"/>
</dbReference>
<sequence length="231" mass="26443">MDKKVLIVDDEKYILELLQVNLESNGFEVITCDNGNDVLALCEANTPDVVLLDLMLPGLDGLEICKKIRNHPKLFNTVIIMITARGDEIDKVIGLELGADDYMSKPFSVREVIARIKAIFRRIDAKGTNSTMSICNKSDGLRIDYETGEVFVENEKINLSYMEFKLLEVLAHNRGNIVQRHDLFKQVWGYELIEETRTLDVHIRKLRKKLGDDEKYPNLIETVRGLGYKLK</sequence>
<organism evidence="10 11">
    <name type="scientific">Clostridium punense</name>
    <dbReference type="NCBI Taxonomy" id="1054297"/>
    <lineage>
        <taxon>Bacteria</taxon>
        <taxon>Bacillati</taxon>
        <taxon>Bacillota</taxon>
        <taxon>Clostridia</taxon>
        <taxon>Eubacteriales</taxon>
        <taxon>Clostridiaceae</taxon>
        <taxon>Clostridium</taxon>
    </lineage>
</organism>
<gene>
    <name evidence="10" type="ORF">J2Z44_000826</name>
</gene>
<comment type="function">
    <text evidence="5">May play the central regulatory role in sporulation. It may be an element of the effector pathway responsible for the activation of sporulation genes in response to nutritional stress. Spo0A may act in concert with spo0H (a sigma factor) to control the expression of some genes that are critical to the sporulation process.</text>
</comment>
<dbReference type="Gene3D" id="6.10.250.690">
    <property type="match status" value="1"/>
</dbReference>
<dbReference type="InterPro" id="IPR001789">
    <property type="entry name" value="Sig_transdc_resp-reg_receiver"/>
</dbReference>
<proteinExistence type="predicted"/>
<evidence type="ECO:0000256" key="7">
    <source>
        <dbReference type="PROSITE-ProRule" id="PRU01091"/>
    </source>
</evidence>
<protein>
    <recommendedName>
        <fullName evidence="1">Stage 0 sporulation protein A homolog</fullName>
    </recommendedName>
</protein>
<evidence type="ECO:0000256" key="4">
    <source>
        <dbReference type="ARBA" id="ARBA00023163"/>
    </source>
</evidence>
<evidence type="ECO:0000256" key="1">
    <source>
        <dbReference type="ARBA" id="ARBA00018672"/>
    </source>
</evidence>
<evidence type="ECO:0000313" key="11">
    <source>
        <dbReference type="Proteomes" id="UP001519308"/>
    </source>
</evidence>
<dbReference type="SMART" id="SM00862">
    <property type="entry name" value="Trans_reg_C"/>
    <property type="match status" value="1"/>
</dbReference>